<accession>B7QF24</accession>
<feature type="non-terminal residue" evidence="2">
    <location>
        <position position="1"/>
    </location>
</feature>
<protein>
    <submittedName>
        <fullName evidence="2 3">Uncharacterized protein</fullName>
    </submittedName>
</protein>
<dbReference type="HOGENOM" id="CLU_3056418_0_0_1"/>
<proteinExistence type="predicted"/>
<dbReference type="InParanoid" id="B7QF24"/>
<feature type="non-terminal residue" evidence="2">
    <location>
        <position position="54"/>
    </location>
</feature>
<dbReference type="GO" id="GO:0022008">
    <property type="term" value="P:neurogenesis"/>
    <property type="evidence" value="ECO:0007669"/>
    <property type="project" value="InterPro"/>
</dbReference>
<evidence type="ECO:0000256" key="1">
    <source>
        <dbReference type="SAM" id="MobiDB-lite"/>
    </source>
</evidence>
<reference evidence="3" key="2">
    <citation type="submission" date="2020-05" db="UniProtKB">
        <authorList>
            <consortium name="EnsemblMetazoa"/>
        </authorList>
    </citation>
    <scope>IDENTIFICATION</scope>
    <source>
        <strain evidence="3">wikel</strain>
    </source>
</reference>
<dbReference type="InterPro" id="IPR039041">
    <property type="entry name" value="Nav/unc-53"/>
</dbReference>
<dbReference type="EnsemblMetazoa" id="ISCW011951-RA">
    <property type="protein sequence ID" value="ISCW011951-PA"/>
    <property type="gene ID" value="ISCW011951"/>
</dbReference>
<gene>
    <name evidence="2" type="ORF">IscW_ISCW011951</name>
</gene>
<dbReference type="VEuPathDB" id="VectorBase:ISCI011951"/>
<dbReference type="EMBL" id="ABJB010043177">
    <property type="status" value="NOT_ANNOTATED_CDS"/>
    <property type="molecule type" value="Genomic_DNA"/>
</dbReference>
<evidence type="ECO:0000313" key="2">
    <source>
        <dbReference type="EMBL" id="EEC17446.1"/>
    </source>
</evidence>
<dbReference type="AlphaFoldDB" id="B7QF24"/>
<reference evidence="2 4" key="1">
    <citation type="submission" date="2008-03" db="EMBL/GenBank/DDBJ databases">
        <title>Annotation of Ixodes scapularis.</title>
        <authorList>
            <consortium name="Ixodes scapularis Genome Project Consortium"/>
            <person name="Caler E."/>
            <person name="Hannick L.I."/>
            <person name="Bidwell S."/>
            <person name="Joardar V."/>
            <person name="Thiagarajan M."/>
            <person name="Amedeo P."/>
            <person name="Galinsky K.J."/>
            <person name="Schobel S."/>
            <person name="Inman J."/>
            <person name="Hostetler J."/>
            <person name="Miller J."/>
            <person name="Hammond M."/>
            <person name="Megy K."/>
            <person name="Lawson D."/>
            <person name="Kodira C."/>
            <person name="Sutton G."/>
            <person name="Meyer J."/>
            <person name="Hill C.A."/>
            <person name="Birren B."/>
            <person name="Nene V."/>
            <person name="Collins F."/>
            <person name="Alarcon-Chaidez F."/>
            <person name="Wikel S."/>
            <person name="Strausberg R."/>
        </authorList>
    </citation>
    <scope>NUCLEOTIDE SEQUENCE [LARGE SCALE GENOMIC DNA]</scope>
    <source>
        <strain evidence="4">Wikel</strain>
        <strain evidence="2">Wikel colony</strain>
    </source>
</reference>
<dbReference type="PANTHER" id="PTHR12784">
    <property type="entry name" value="STEERIN"/>
    <property type="match status" value="1"/>
</dbReference>
<feature type="region of interest" description="Disordered" evidence="1">
    <location>
        <begin position="1"/>
        <end position="24"/>
    </location>
</feature>
<dbReference type="EMBL" id="DS923699">
    <property type="protein sequence ID" value="EEC17446.1"/>
    <property type="molecule type" value="Genomic_DNA"/>
</dbReference>
<evidence type="ECO:0000313" key="4">
    <source>
        <dbReference type="Proteomes" id="UP000001555"/>
    </source>
</evidence>
<evidence type="ECO:0000313" key="3">
    <source>
        <dbReference type="EnsemblMetazoa" id="ISCW011951-PA"/>
    </source>
</evidence>
<name>B7QF24_IXOSC</name>
<feature type="compositionally biased region" description="Low complexity" evidence="1">
    <location>
        <begin position="7"/>
        <end position="21"/>
    </location>
</feature>
<organism>
    <name type="scientific">Ixodes scapularis</name>
    <name type="common">Black-legged tick</name>
    <name type="synonym">Deer tick</name>
    <dbReference type="NCBI Taxonomy" id="6945"/>
    <lineage>
        <taxon>Eukaryota</taxon>
        <taxon>Metazoa</taxon>
        <taxon>Ecdysozoa</taxon>
        <taxon>Arthropoda</taxon>
        <taxon>Chelicerata</taxon>
        <taxon>Arachnida</taxon>
        <taxon>Acari</taxon>
        <taxon>Parasitiformes</taxon>
        <taxon>Ixodida</taxon>
        <taxon>Ixodoidea</taxon>
        <taxon>Ixodidae</taxon>
        <taxon>Ixodinae</taxon>
        <taxon>Ixodes</taxon>
    </lineage>
</organism>
<dbReference type="PaxDb" id="6945-B7QF24"/>
<dbReference type="Proteomes" id="UP000001555">
    <property type="component" value="Unassembled WGS sequence"/>
</dbReference>
<dbReference type="VEuPathDB" id="VectorBase:ISCW011951"/>
<keyword evidence="4" id="KW-1185">Reference proteome</keyword>
<sequence length="54" mass="5951">FVSAHGSSLSLVSTNSSLYSTTEEKQAHEIRKLRKELDQANEKVATLTSQLTTN</sequence>
<dbReference type="PANTHER" id="PTHR12784:SF28">
    <property type="entry name" value="PROTEIN SICKIE"/>
    <property type="match status" value="1"/>
</dbReference>